<accession>A0A1R2BEH7</accession>
<reference evidence="2 3" key="1">
    <citation type="submission" date="2016-11" db="EMBL/GenBank/DDBJ databases">
        <title>The macronuclear genome of Stentor coeruleus: a giant cell with tiny introns.</title>
        <authorList>
            <person name="Slabodnick M."/>
            <person name="Ruby J.G."/>
            <person name="Reiff S.B."/>
            <person name="Swart E.C."/>
            <person name="Gosai S."/>
            <person name="Prabakaran S."/>
            <person name="Witkowska E."/>
            <person name="Larue G.E."/>
            <person name="Fisher S."/>
            <person name="Freeman R.M."/>
            <person name="Gunawardena J."/>
            <person name="Chu W."/>
            <person name="Stover N.A."/>
            <person name="Gregory B.D."/>
            <person name="Nowacki M."/>
            <person name="Derisi J."/>
            <person name="Roy S.W."/>
            <person name="Marshall W.F."/>
            <person name="Sood P."/>
        </authorList>
    </citation>
    <scope>NUCLEOTIDE SEQUENCE [LARGE SCALE GENOMIC DNA]</scope>
    <source>
        <strain evidence="2">WM001</strain>
    </source>
</reference>
<organism evidence="2 3">
    <name type="scientific">Stentor coeruleus</name>
    <dbReference type="NCBI Taxonomy" id="5963"/>
    <lineage>
        <taxon>Eukaryota</taxon>
        <taxon>Sar</taxon>
        <taxon>Alveolata</taxon>
        <taxon>Ciliophora</taxon>
        <taxon>Postciliodesmatophora</taxon>
        <taxon>Heterotrichea</taxon>
        <taxon>Heterotrichida</taxon>
        <taxon>Stentoridae</taxon>
        <taxon>Stentor</taxon>
    </lineage>
</organism>
<keyword evidence="3" id="KW-1185">Reference proteome</keyword>
<gene>
    <name evidence="2" type="ORF">SteCoe_25761</name>
</gene>
<dbReference type="Proteomes" id="UP000187209">
    <property type="component" value="Unassembled WGS sequence"/>
</dbReference>
<dbReference type="PROSITE" id="PS50211">
    <property type="entry name" value="DENN"/>
    <property type="match status" value="1"/>
</dbReference>
<dbReference type="InterPro" id="IPR043153">
    <property type="entry name" value="DENN_C"/>
</dbReference>
<evidence type="ECO:0000259" key="1">
    <source>
        <dbReference type="PROSITE" id="PS50211"/>
    </source>
</evidence>
<feature type="domain" description="UDENN" evidence="1">
    <location>
        <begin position="122"/>
        <end position="553"/>
    </location>
</feature>
<sequence length="553" mass="63253">MSENWEEKFNSLLYEYSLLSSEHNQLKLTHERLKNYSAYLEEENEELKSLIKNYKFPETLIKTKEISVSKSASISTLKKPKPFFPKIERPADIPAKALAPTKTPQPQPDNGIDTEFSTCIYEGFFVIGINPFTLKSKPQEQILFEYPTSSSISPAMKAVIPGLSLIFKDVRELKLTNSASELNNLIYGQIPSKRNGNCFIFTLRNETPGFSEATDLPNANREVVYFTCLLIEDITEHEGIEWVTSKCYCISSYVPAFELHYEVLCSILFLKRLYRMDIMKNLSNTENNSELCNINVTKEGIELLQRLGKIVNIEELVEVNLSTTNLDCLKFPLPIDISTLDIPWLCVPLFSSLPFKHFCWLIAALVQEKSVIFASYNLGLVTSCVLAMRALIRPLNWTSLTIPLIPDDLRELLEAPVPVLAGINNVEKKIREKFSNIIWVMLDEQNVKNRVQYYSGLASEVAELEPSLMNQIKEDYIFDGLNMFDKVKENQDNAVKIAMTLRRYWKGILDKFSLKTIRKVKRVRKVVDSFVGNEKVFVEALASTQMFANSFDD</sequence>
<evidence type="ECO:0000313" key="3">
    <source>
        <dbReference type="Proteomes" id="UP000187209"/>
    </source>
</evidence>
<dbReference type="SMART" id="SM00799">
    <property type="entry name" value="DENN"/>
    <property type="match status" value="1"/>
</dbReference>
<proteinExistence type="predicted"/>
<dbReference type="InterPro" id="IPR037516">
    <property type="entry name" value="Tripartite_DENN"/>
</dbReference>
<comment type="caution">
    <text evidence="2">The sequence shown here is derived from an EMBL/GenBank/DDBJ whole genome shotgun (WGS) entry which is preliminary data.</text>
</comment>
<name>A0A1R2BEH7_9CILI</name>
<dbReference type="InterPro" id="IPR001194">
    <property type="entry name" value="cDENN_dom"/>
</dbReference>
<dbReference type="PANTHER" id="PTHR15288:SF0">
    <property type="entry name" value="UDENN DOMAIN-CONTAINING PROTEIN"/>
    <property type="match status" value="1"/>
</dbReference>
<dbReference type="AlphaFoldDB" id="A0A1R2BEH7"/>
<dbReference type="InterPro" id="IPR051942">
    <property type="entry name" value="DENN_domain_containing_2"/>
</dbReference>
<dbReference type="Pfam" id="PF02141">
    <property type="entry name" value="DENN"/>
    <property type="match status" value="1"/>
</dbReference>
<protein>
    <recommendedName>
        <fullName evidence="1">UDENN domain-containing protein</fullName>
    </recommendedName>
</protein>
<dbReference type="EMBL" id="MPUH01000706">
    <property type="protein sequence ID" value="OMJ75177.1"/>
    <property type="molecule type" value="Genomic_DNA"/>
</dbReference>
<dbReference type="OrthoDB" id="299267at2759"/>
<evidence type="ECO:0000313" key="2">
    <source>
        <dbReference type="EMBL" id="OMJ75177.1"/>
    </source>
</evidence>
<dbReference type="Gene3D" id="3.40.50.11500">
    <property type="match status" value="1"/>
</dbReference>
<dbReference type="PANTHER" id="PTHR15288">
    <property type="entry name" value="DENN DOMAIN-CONTAINING PROTEIN 2"/>
    <property type="match status" value="1"/>
</dbReference>